<keyword evidence="2" id="KW-1185">Reference proteome</keyword>
<evidence type="ECO:0000313" key="1">
    <source>
        <dbReference type="EMBL" id="KAJ1679285.1"/>
    </source>
</evidence>
<gene>
    <name evidence="1" type="primary">MRP20</name>
    <name evidence="1" type="ORF">EV182_002363</name>
</gene>
<organism evidence="1 2">
    <name type="scientific">Spiromyces aspiralis</name>
    <dbReference type="NCBI Taxonomy" id="68401"/>
    <lineage>
        <taxon>Eukaryota</taxon>
        <taxon>Fungi</taxon>
        <taxon>Fungi incertae sedis</taxon>
        <taxon>Zoopagomycota</taxon>
        <taxon>Kickxellomycotina</taxon>
        <taxon>Kickxellomycetes</taxon>
        <taxon>Kickxellales</taxon>
        <taxon>Kickxellaceae</taxon>
        <taxon>Spiromyces</taxon>
    </lineage>
</organism>
<evidence type="ECO:0000313" key="2">
    <source>
        <dbReference type="Proteomes" id="UP001145114"/>
    </source>
</evidence>
<comment type="caution">
    <text evidence="1">The sequence shown here is derived from an EMBL/GenBank/DDBJ whole genome shotgun (WGS) entry which is preliminary data.</text>
</comment>
<reference evidence="1" key="1">
    <citation type="submission" date="2022-06" db="EMBL/GenBank/DDBJ databases">
        <title>Phylogenomic reconstructions and comparative analyses of Kickxellomycotina fungi.</title>
        <authorList>
            <person name="Reynolds N.K."/>
            <person name="Stajich J.E."/>
            <person name="Barry K."/>
            <person name="Grigoriev I.V."/>
            <person name="Crous P."/>
            <person name="Smith M.E."/>
        </authorList>
    </citation>
    <scope>NUCLEOTIDE SEQUENCE</scope>
    <source>
        <strain evidence="1">RSA 2271</strain>
    </source>
</reference>
<protein>
    <submittedName>
        <fullName evidence="1">Mitochondrial 54S ribosomal protein YmL41</fullName>
    </submittedName>
</protein>
<accession>A0ACC1HVD5</accession>
<dbReference type="EMBL" id="JAMZIH010000479">
    <property type="protein sequence ID" value="KAJ1679285.1"/>
    <property type="molecule type" value="Genomic_DNA"/>
</dbReference>
<proteinExistence type="predicted"/>
<keyword evidence="1" id="KW-0689">Ribosomal protein</keyword>
<dbReference type="Proteomes" id="UP001145114">
    <property type="component" value="Unassembled WGS sequence"/>
</dbReference>
<sequence>MSLAPRFGTKKIYFPNLVFKIIRSEGLGPNQAAFHVPLHVNKFDIRDYLSHLYNVTVTDVRTAILPGKPTTDRRTAQKTRSPRIKKAIVTTVEEFTYPPPPDVDKDFGGKESLYESLRRRNKLKGFRIRPSEQQKALGLDIMKKREAAQQGESG</sequence>
<name>A0ACC1HVD5_9FUNG</name>
<keyword evidence="1" id="KW-0687">Ribonucleoprotein</keyword>